<feature type="chain" id="PRO_5046314170" evidence="1">
    <location>
        <begin position="20"/>
        <end position="264"/>
    </location>
</feature>
<dbReference type="Proteomes" id="UP001243717">
    <property type="component" value="Unassembled WGS sequence"/>
</dbReference>
<keyword evidence="1" id="KW-0732">Signal</keyword>
<comment type="caution">
    <text evidence="2">The sequence shown here is derived from an EMBL/GenBank/DDBJ whole genome shotgun (WGS) entry which is preliminary data.</text>
</comment>
<protein>
    <submittedName>
        <fullName evidence="2">DUF4141 domain-containing protein</fullName>
    </submittedName>
</protein>
<evidence type="ECO:0000256" key="1">
    <source>
        <dbReference type="SAM" id="SignalP"/>
    </source>
</evidence>
<dbReference type="InterPro" id="IPR025415">
    <property type="entry name" value="DUF4141"/>
</dbReference>
<keyword evidence="3" id="KW-1185">Reference proteome</keyword>
<evidence type="ECO:0000313" key="2">
    <source>
        <dbReference type="EMBL" id="MDQ8195662.1"/>
    </source>
</evidence>
<name>A0ABU1ALH9_9BACT</name>
<proteinExistence type="predicted"/>
<dbReference type="EMBL" id="JARXIC010000029">
    <property type="protein sequence ID" value="MDQ8195662.1"/>
    <property type="molecule type" value="Genomic_DNA"/>
</dbReference>
<organism evidence="2 3">
    <name type="scientific">Thalassobacterium sedimentorum</name>
    <dbReference type="NCBI Taxonomy" id="3041258"/>
    <lineage>
        <taxon>Bacteria</taxon>
        <taxon>Pseudomonadati</taxon>
        <taxon>Verrucomicrobiota</taxon>
        <taxon>Opitutia</taxon>
        <taxon>Puniceicoccales</taxon>
        <taxon>Coraliomargaritaceae</taxon>
        <taxon>Thalassobacterium</taxon>
    </lineage>
</organism>
<sequence length="264" mass="29594">MMPFKITTLLLFFVLSAQAQWIVNDPAHTAQTIIAKVQDAAQHAETLSEWNRNYQRITEQLDVQTTIKDWIGDPELVDLPSLEILSVEDFLKDLSYGMPWETIISEADGSDSLEETHNGLFKKVEATTVTGESVSVDDAALKKYAVVDQQYTNYVESSEVIDARLAELQENQALTLVELEAAETDAEIQKLSAIINAQNGQIALLISEREKQHQQYTALKNLNENQSEKSQAVSVKAQLTDQNNAYRSLRGYLKDITSNNESNN</sequence>
<evidence type="ECO:0000313" key="3">
    <source>
        <dbReference type="Proteomes" id="UP001243717"/>
    </source>
</evidence>
<dbReference type="Pfam" id="PF13605">
    <property type="entry name" value="DUF4141"/>
    <property type="match status" value="1"/>
</dbReference>
<dbReference type="RefSeq" id="WP_308986111.1">
    <property type="nucleotide sequence ID" value="NZ_JARXIC010000029.1"/>
</dbReference>
<accession>A0ABU1ALH9</accession>
<reference evidence="2 3" key="1">
    <citation type="submission" date="2023-04" db="EMBL/GenBank/DDBJ databases">
        <title>A novel bacteria isolated from coastal sediment.</title>
        <authorList>
            <person name="Liu X.-J."/>
            <person name="Du Z.-J."/>
        </authorList>
    </citation>
    <scope>NUCLEOTIDE SEQUENCE [LARGE SCALE GENOMIC DNA]</scope>
    <source>
        <strain evidence="2 3">SDUM461004</strain>
    </source>
</reference>
<gene>
    <name evidence="2" type="ORF">QEH59_14605</name>
</gene>
<feature type="signal peptide" evidence="1">
    <location>
        <begin position="1"/>
        <end position="19"/>
    </location>
</feature>